<dbReference type="RefSeq" id="WP_246917831.1">
    <property type="nucleotide sequence ID" value="NZ_CP090145.1"/>
</dbReference>
<keyword evidence="2" id="KW-1185">Reference proteome</keyword>
<accession>A0ABY4HSM4</accession>
<evidence type="ECO:0000313" key="1">
    <source>
        <dbReference type="EMBL" id="UOX34774.1"/>
    </source>
</evidence>
<reference evidence="1" key="1">
    <citation type="submission" date="2021-12" db="EMBL/GenBank/DDBJ databases">
        <authorList>
            <person name="Cha I.-T."/>
            <person name="Lee K.-E."/>
            <person name="Park S.-J."/>
        </authorList>
    </citation>
    <scope>NUCLEOTIDE SEQUENCE</scope>
    <source>
        <strain evidence="1">YSM-43</strain>
    </source>
</reference>
<dbReference type="InterPro" id="IPR021352">
    <property type="entry name" value="DUF2971"/>
</dbReference>
<protein>
    <submittedName>
        <fullName evidence="1">DUF2971 domain-containing protein</fullName>
    </submittedName>
</protein>
<reference evidence="1" key="2">
    <citation type="submission" date="2022-04" db="EMBL/GenBank/DDBJ databases">
        <title>Complete Genome Sequence of Flavobacterium sediminilitoris YSM-43, Isolated from a Tidal Sediment.</title>
        <authorList>
            <person name="Lee P.A."/>
        </authorList>
    </citation>
    <scope>NUCLEOTIDE SEQUENCE</scope>
    <source>
        <strain evidence="1">YSM-43</strain>
    </source>
</reference>
<proteinExistence type="predicted"/>
<evidence type="ECO:0000313" key="2">
    <source>
        <dbReference type="Proteomes" id="UP000830454"/>
    </source>
</evidence>
<gene>
    <name evidence="1" type="ORF">LXD69_04520</name>
</gene>
<organism evidence="1 2">
    <name type="scientific">Flavobacterium sediminilitoris</name>
    <dbReference type="NCBI Taxonomy" id="2024526"/>
    <lineage>
        <taxon>Bacteria</taxon>
        <taxon>Pseudomonadati</taxon>
        <taxon>Bacteroidota</taxon>
        <taxon>Flavobacteriia</taxon>
        <taxon>Flavobacteriales</taxon>
        <taxon>Flavobacteriaceae</taxon>
        <taxon>Flavobacterium</taxon>
    </lineage>
</organism>
<sequence length="352" mass="42007">MMTKEKLIDYLIEKEIPDNLDPKEESKIVSEIFKHSWDITPENLYRFRNCNSYSFDALENDKFLLTKPTLFNDPYDSLLYIDREKILDVISKPDDNNDLIGRLNTDLEFRVSQINLLGKDFVDKFIKNNSFKNAEEKEFYKKLSNLHYIKVIDEIIDESLKSLKQSSLVACLSERIDSILMWSHYAQNHQGFALNYDFKSRFSIDLGFSGVRGTDFADKKILPVRYSNERFDATYYVEFHFIDNYYKSLGLKFNAPFYDKLFYYKILLFKSLDWSYEKEWRIIKQTNLDYEDNKSDFDFINHIKPKEIHLGSQISKENKQRLIEIGKEKNIQVCQMKLQTFSKEYKLISEKI</sequence>
<dbReference type="Pfam" id="PF11185">
    <property type="entry name" value="DUF2971"/>
    <property type="match status" value="1"/>
</dbReference>
<name>A0ABY4HSM4_9FLAO</name>
<dbReference type="EMBL" id="CP090145">
    <property type="protein sequence ID" value="UOX34774.1"/>
    <property type="molecule type" value="Genomic_DNA"/>
</dbReference>
<dbReference type="Proteomes" id="UP000830454">
    <property type="component" value="Chromosome"/>
</dbReference>